<dbReference type="InterPro" id="IPR050697">
    <property type="entry name" value="Adenylyl/Guanylyl_Cyclase_3/4"/>
</dbReference>
<protein>
    <recommendedName>
        <fullName evidence="2">Guanylate cyclase domain-containing protein</fullName>
    </recommendedName>
</protein>
<dbReference type="RefSeq" id="WP_034705348.1">
    <property type="nucleotide sequence ID" value="NZ_JPRO01000010.1"/>
</dbReference>
<comment type="caution">
    <text evidence="3">The sequence shown here is derived from an EMBL/GenBank/DDBJ whole genome shotgun (WGS) entry which is preliminary data.</text>
</comment>
<accession>A0A085ZEH1</accession>
<reference evidence="3 4" key="1">
    <citation type="submission" date="2014-07" db="EMBL/GenBank/DDBJ databases">
        <title>Genome of Chryseobacterium luteum DSM 18605.</title>
        <authorList>
            <person name="Stropko S.J."/>
            <person name="Pipes S.E."/>
            <person name="Newman J.D."/>
        </authorList>
    </citation>
    <scope>NUCLEOTIDE SEQUENCE [LARGE SCALE GENOMIC DNA]</scope>
    <source>
        <strain evidence="3 4">DSM 18605</strain>
    </source>
</reference>
<feature type="transmembrane region" description="Helical" evidence="1">
    <location>
        <begin position="94"/>
        <end position="116"/>
    </location>
</feature>
<proteinExistence type="predicted"/>
<feature type="domain" description="Guanylate cyclase" evidence="2">
    <location>
        <begin position="183"/>
        <end position="312"/>
    </location>
</feature>
<dbReference type="Proteomes" id="UP000028703">
    <property type="component" value="Unassembled WGS sequence"/>
</dbReference>
<feature type="transmembrane region" description="Helical" evidence="1">
    <location>
        <begin position="12"/>
        <end position="30"/>
    </location>
</feature>
<dbReference type="OrthoDB" id="9768499at2"/>
<dbReference type="PANTHER" id="PTHR43081:SF1">
    <property type="entry name" value="ADENYLATE CYCLASE, TERMINAL-DIFFERENTIATION SPECIFIC"/>
    <property type="match status" value="1"/>
</dbReference>
<dbReference type="Gene3D" id="3.30.70.1230">
    <property type="entry name" value="Nucleotide cyclase"/>
    <property type="match status" value="1"/>
</dbReference>
<dbReference type="GO" id="GO:0004016">
    <property type="term" value="F:adenylate cyclase activity"/>
    <property type="evidence" value="ECO:0007669"/>
    <property type="project" value="UniProtKB-ARBA"/>
</dbReference>
<keyword evidence="1" id="KW-0812">Transmembrane</keyword>
<keyword evidence="1" id="KW-1133">Transmembrane helix</keyword>
<evidence type="ECO:0000256" key="1">
    <source>
        <dbReference type="SAM" id="Phobius"/>
    </source>
</evidence>
<keyword evidence="4" id="KW-1185">Reference proteome</keyword>
<sequence>MLSPKTRRNITRIIPFGMIWFVFSLLYSVLEKSLLGNLDHYPSSGVKYDFAGNILAIPAGGLIMGLLTGILEISYFSKKFITDSFTRKILFKSVVYLVIFIVFLIVLSFVNALFAHDEQSFFKLSSPIWTFFTSYSVIGILLYISSIVVITQFYTEFSDSIGTGTLNNFFLGKYHHPLEEERIFMFVDMKSSTTIAENLGHVKYFQMLKEYFVDLSGAVIDHAGAIYQYAGDEMIISWKLKDGRNNNNSIECFFAMKSALEKQTEKYNSKFGFLPGFKAGAHYGKVTAGEIGSLKKEIIFTGDVLNTSARIQGLCNQLGADLLISEDFVKVLHLPASYAITSVGETQLKGRSRPMELFAVSQRIS</sequence>
<name>A0A085ZEH1_9FLAO</name>
<dbReference type="STRING" id="421531.IX38_12795"/>
<organism evidence="3 4">
    <name type="scientific">Chryseobacterium luteum</name>
    <dbReference type="NCBI Taxonomy" id="421531"/>
    <lineage>
        <taxon>Bacteria</taxon>
        <taxon>Pseudomonadati</taxon>
        <taxon>Bacteroidota</taxon>
        <taxon>Flavobacteriia</taxon>
        <taxon>Flavobacteriales</taxon>
        <taxon>Weeksellaceae</taxon>
        <taxon>Chryseobacterium group</taxon>
        <taxon>Chryseobacterium</taxon>
    </lineage>
</organism>
<dbReference type="EMBL" id="JPRO01000010">
    <property type="protein sequence ID" value="KFF02835.1"/>
    <property type="molecule type" value="Genomic_DNA"/>
</dbReference>
<dbReference type="CDD" id="cd07302">
    <property type="entry name" value="CHD"/>
    <property type="match status" value="1"/>
</dbReference>
<gene>
    <name evidence="3" type="ORF">IX38_12795</name>
</gene>
<dbReference type="AlphaFoldDB" id="A0A085ZEH1"/>
<evidence type="ECO:0000313" key="4">
    <source>
        <dbReference type="Proteomes" id="UP000028703"/>
    </source>
</evidence>
<dbReference type="eggNOG" id="COG2114">
    <property type="taxonomic scope" value="Bacteria"/>
</dbReference>
<dbReference type="SUPFAM" id="SSF55073">
    <property type="entry name" value="Nucleotide cyclase"/>
    <property type="match status" value="1"/>
</dbReference>
<evidence type="ECO:0000259" key="2">
    <source>
        <dbReference type="PROSITE" id="PS50125"/>
    </source>
</evidence>
<evidence type="ECO:0000313" key="3">
    <source>
        <dbReference type="EMBL" id="KFF02835.1"/>
    </source>
</evidence>
<dbReference type="GO" id="GO:0035556">
    <property type="term" value="P:intracellular signal transduction"/>
    <property type="evidence" value="ECO:0007669"/>
    <property type="project" value="InterPro"/>
</dbReference>
<dbReference type="InterPro" id="IPR029787">
    <property type="entry name" value="Nucleotide_cyclase"/>
</dbReference>
<feature type="transmembrane region" description="Helical" evidence="1">
    <location>
        <begin position="128"/>
        <end position="150"/>
    </location>
</feature>
<dbReference type="GO" id="GO:0009190">
    <property type="term" value="P:cyclic nucleotide biosynthetic process"/>
    <property type="evidence" value="ECO:0007669"/>
    <property type="project" value="InterPro"/>
</dbReference>
<dbReference type="Pfam" id="PF00211">
    <property type="entry name" value="Guanylate_cyc"/>
    <property type="match status" value="1"/>
</dbReference>
<dbReference type="InterPro" id="IPR001054">
    <property type="entry name" value="A/G_cyclase"/>
</dbReference>
<feature type="transmembrane region" description="Helical" evidence="1">
    <location>
        <begin position="50"/>
        <end position="73"/>
    </location>
</feature>
<keyword evidence="1" id="KW-0472">Membrane</keyword>
<dbReference type="PROSITE" id="PS50125">
    <property type="entry name" value="GUANYLATE_CYCLASE_2"/>
    <property type="match status" value="1"/>
</dbReference>
<dbReference type="PANTHER" id="PTHR43081">
    <property type="entry name" value="ADENYLATE CYCLASE, TERMINAL-DIFFERENTIATION SPECIFIC-RELATED"/>
    <property type="match status" value="1"/>
</dbReference>